<sequence length="331" mass="37211">MILITGATGLVGAHIALQLIEKGNRVRAIYRTTSSIDKTRAYFDYYQKSALFTQIDWLEADILDIPLLEIAFENVDLVYHCAAFISYDPQDEEQIRKTNIEGTANIVNFCLSKNVNKLCYISSIAALGDKAPHENTISETTEWNPEKPHSDYAISKYGAEMEVWRGQQEGLDVVVVNPGLIFGPFIKTITDGSAGIYHKVAKGLSFYTMGSTGCVVVDDVANIAIMLMNSEIKNERFTLIENNYPFKTIFDAIASALKVKKPRIHADPSLMNIIWRIDWLLSKILNKKRQISKATAKASSSKNTFSNEKIKTRLDYTFTNVTNYIQTNVIQ</sequence>
<dbReference type="PANTHER" id="PTHR48079">
    <property type="entry name" value="PROTEIN YEEZ"/>
    <property type="match status" value="1"/>
</dbReference>
<protein>
    <submittedName>
        <fullName evidence="2">NAD-dependent epimerase/dehydratase family protein</fullName>
    </submittedName>
</protein>
<evidence type="ECO:0000313" key="2">
    <source>
        <dbReference type="EMBL" id="MBK0371074.1"/>
    </source>
</evidence>
<dbReference type="EMBL" id="JAEHFV010000008">
    <property type="protein sequence ID" value="MBK0371074.1"/>
    <property type="molecule type" value="Genomic_DNA"/>
</dbReference>
<keyword evidence="3" id="KW-1185">Reference proteome</keyword>
<dbReference type="Proteomes" id="UP000609172">
    <property type="component" value="Unassembled WGS sequence"/>
</dbReference>
<dbReference type="GO" id="GO:0005737">
    <property type="term" value="C:cytoplasm"/>
    <property type="evidence" value="ECO:0007669"/>
    <property type="project" value="TreeGrafter"/>
</dbReference>
<comment type="caution">
    <text evidence="2">The sequence shown here is derived from an EMBL/GenBank/DDBJ whole genome shotgun (WGS) entry which is preliminary data.</text>
</comment>
<dbReference type="InterPro" id="IPR051783">
    <property type="entry name" value="NAD(P)-dependent_oxidoreduct"/>
</dbReference>
<dbReference type="PANTHER" id="PTHR48079:SF6">
    <property type="entry name" value="NAD(P)-BINDING DOMAIN-CONTAINING PROTEIN-RELATED"/>
    <property type="match status" value="1"/>
</dbReference>
<dbReference type="InterPro" id="IPR001509">
    <property type="entry name" value="Epimerase_deHydtase"/>
</dbReference>
<dbReference type="RefSeq" id="WP_200107197.1">
    <property type="nucleotide sequence ID" value="NZ_JAEHFV010000008.1"/>
</dbReference>
<proteinExistence type="predicted"/>
<dbReference type="Pfam" id="PF01370">
    <property type="entry name" value="Epimerase"/>
    <property type="match status" value="1"/>
</dbReference>
<organism evidence="2 3">
    <name type="scientific">Flavobacterium agrisoli</name>
    <dbReference type="NCBI Taxonomy" id="2793066"/>
    <lineage>
        <taxon>Bacteria</taxon>
        <taxon>Pseudomonadati</taxon>
        <taxon>Bacteroidota</taxon>
        <taxon>Flavobacteriia</taxon>
        <taxon>Flavobacteriales</taxon>
        <taxon>Flavobacteriaceae</taxon>
        <taxon>Flavobacterium</taxon>
    </lineage>
</organism>
<gene>
    <name evidence="2" type="ORF">I5M07_14660</name>
</gene>
<name>A0A934PQJ4_9FLAO</name>
<dbReference type="AlphaFoldDB" id="A0A934PQJ4"/>
<dbReference type="GO" id="GO:0004029">
    <property type="term" value="F:aldehyde dehydrogenase (NAD+) activity"/>
    <property type="evidence" value="ECO:0007669"/>
    <property type="project" value="TreeGrafter"/>
</dbReference>
<feature type="domain" description="NAD-dependent epimerase/dehydratase" evidence="1">
    <location>
        <begin position="2"/>
        <end position="230"/>
    </location>
</feature>
<dbReference type="Gene3D" id="3.40.50.720">
    <property type="entry name" value="NAD(P)-binding Rossmann-like Domain"/>
    <property type="match status" value="1"/>
</dbReference>
<accession>A0A934PQJ4</accession>
<reference evidence="2" key="1">
    <citation type="submission" date="2020-12" db="EMBL/GenBank/DDBJ databases">
        <title>Bacterial novel species Flavobacterium sp. SE-1-e isolated from soil.</title>
        <authorList>
            <person name="Jung H.-Y."/>
        </authorList>
    </citation>
    <scope>NUCLEOTIDE SEQUENCE</scope>
    <source>
        <strain evidence="2">SE-1-e</strain>
    </source>
</reference>
<dbReference type="SUPFAM" id="SSF51735">
    <property type="entry name" value="NAD(P)-binding Rossmann-fold domains"/>
    <property type="match status" value="1"/>
</dbReference>
<dbReference type="InterPro" id="IPR036291">
    <property type="entry name" value="NAD(P)-bd_dom_sf"/>
</dbReference>
<evidence type="ECO:0000259" key="1">
    <source>
        <dbReference type="Pfam" id="PF01370"/>
    </source>
</evidence>
<evidence type="ECO:0000313" key="3">
    <source>
        <dbReference type="Proteomes" id="UP000609172"/>
    </source>
</evidence>